<organism evidence="1 2">
    <name type="scientific">Methyloglobulus morosus KoM1</name>
    <dbReference type="NCBI Taxonomy" id="1116472"/>
    <lineage>
        <taxon>Bacteria</taxon>
        <taxon>Pseudomonadati</taxon>
        <taxon>Pseudomonadota</taxon>
        <taxon>Gammaproteobacteria</taxon>
        <taxon>Methylococcales</taxon>
        <taxon>Methylococcaceae</taxon>
        <taxon>Methyloglobulus</taxon>
    </lineage>
</organism>
<sequence>MVREFEFKGEIFRATWHGIAGHEEVFILHIDKNDEEGEEASIDRMTEENDTSAPLEDILVMLCERIMPEIEGHDPAVPFSWREGKTVFNVHNGLQAVGH</sequence>
<dbReference type="Proteomes" id="UP000017842">
    <property type="component" value="Unassembled WGS sequence"/>
</dbReference>
<proteinExistence type="predicted"/>
<evidence type="ECO:0000313" key="1">
    <source>
        <dbReference type="EMBL" id="ESS73705.1"/>
    </source>
</evidence>
<dbReference type="OrthoDB" id="9180760at2"/>
<dbReference type="RefSeq" id="WP_023493295.1">
    <property type="nucleotide sequence ID" value="NZ_AYLO01000011.1"/>
</dbReference>
<reference evidence="1 2" key="1">
    <citation type="journal article" date="2013" name="Genome Announc.">
        <title>Draft Genome Sequence of the Methanotrophic Gammaproteobacterium Methyloglobulus morosus DSM 22980 Strain KoM1.</title>
        <authorList>
            <person name="Poehlein A."/>
            <person name="Deutzmann J.S."/>
            <person name="Daniel R."/>
            <person name="Simeonova D.D."/>
        </authorList>
    </citation>
    <scope>NUCLEOTIDE SEQUENCE [LARGE SCALE GENOMIC DNA]</scope>
    <source>
        <strain evidence="1 2">KoM1</strain>
    </source>
</reference>
<evidence type="ECO:0000313" key="2">
    <source>
        <dbReference type="Proteomes" id="UP000017842"/>
    </source>
</evidence>
<dbReference type="eggNOG" id="ENOG5032T5T">
    <property type="taxonomic scope" value="Bacteria"/>
</dbReference>
<dbReference type="EMBL" id="AYLO01000011">
    <property type="protein sequence ID" value="ESS73705.1"/>
    <property type="molecule type" value="Genomic_DNA"/>
</dbReference>
<accession>V5BK61</accession>
<comment type="caution">
    <text evidence="1">The sequence shown here is derived from an EMBL/GenBank/DDBJ whole genome shotgun (WGS) entry which is preliminary data.</text>
</comment>
<protein>
    <submittedName>
        <fullName evidence="1">Uncharacterized protein</fullName>
    </submittedName>
</protein>
<dbReference type="AlphaFoldDB" id="V5BK61"/>
<gene>
    <name evidence="1" type="ORF">MGMO_11c00120</name>
</gene>
<name>V5BK61_9GAMM</name>
<dbReference type="PATRIC" id="fig|1116472.3.peg.388"/>
<keyword evidence="2" id="KW-1185">Reference proteome</keyword>